<dbReference type="InterPro" id="IPR006151">
    <property type="entry name" value="Shikm_DH/Glu-tRNA_Rdtase"/>
</dbReference>
<dbReference type="PANTHER" id="PTHR21089">
    <property type="entry name" value="SHIKIMATE DEHYDROGENASE"/>
    <property type="match status" value="1"/>
</dbReference>
<feature type="domain" description="SDH C-terminal" evidence="11">
    <location>
        <begin position="238"/>
        <end position="268"/>
    </location>
</feature>
<dbReference type="InterPro" id="IPR022893">
    <property type="entry name" value="Shikimate_DH_fam"/>
</dbReference>
<dbReference type="Gene3D" id="3.40.50.720">
    <property type="entry name" value="NAD(P)-binding Rossmann-like Domain"/>
    <property type="match status" value="1"/>
</dbReference>
<feature type="binding site" evidence="8">
    <location>
        <position position="217"/>
    </location>
    <ligand>
        <name>shikimate</name>
        <dbReference type="ChEBI" id="CHEBI:36208"/>
    </ligand>
</feature>
<dbReference type="AlphaFoldDB" id="A0A7S8HFL2"/>
<dbReference type="SUPFAM" id="SSF51735">
    <property type="entry name" value="NAD(P)-binding Rossmann-fold domains"/>
    <property type="match status" value="1"/>
</dbReference>
<evidence type="ECO:0000256" key="3">
    <source>
        <dbReference type="ARBA" id="ARBA00022605"/>
    </source>
</evidence>
<feature type="binding site" evidence="8">
    <location>
        <position position="245"/>
    </location>
    <ligand>
        <name>shikimate</name>
        <dbReference type="ChEBI" id="CHEBI:36208"/>
    </ligand>
</feature>
<comment type="function">
    <text evidence="8">Involved in the biosynthesis of the chorismate, which leads to the biosynthesis of aromatic amino acids. Catalyzes the reversible NADPH linked reduction of 3-dehydroshikimate (DHSA) to yield shikimate (SA).</text>
</comment>
<dbReference type="CDD" id="cd01065">
    <property type="entry name" value="NAD_bind_Shikimate_DH"/>
    <property type="match status" value="1"/>
</dbReference>
<dbReference type="GO" id="GO:0050661">
    <property type="term" value="F:NADP binding"/>
    <property type="evidence" value="ECO:0007669"/>
    <property type="project" value="InterPro"/>
</dbReference>
<protein>
    <recommendedName>
        <fullName evidence="2 8">Shikimate dehydrogenase (NADP(+))</fullName>
        <shortName evidence="8">SDH</shortName>
        <ecNumber evidence="2 8">1.1.1.25</ecNumber>
    </recommendedName>
</protein>
<dbReference type="PANTHER" id="PTHR21089:SF1">
    <property type="entry name" value="BIFUNCTIONAL 3-DEHYDROQUINATE DEHYDRATASE_SHIKIMATE DEHYDROGENASE, CHLOROPLASTIC"/>
    <property type="match status" value="1"/>
</dbReference>
<dbReference type="Pfam" id="PF08501">
    <property type="entry name" value="Shikimate_dh_N"/>
    <property type="match status" value="1"/>
</dbReference>
<evidence type="ECO:0000256" key="6">
    <source>
        <dbReference type="ARBA" id="ARBA00023141"/>
    </source>
</evidence>
<dbReference type="Gene3D" id="3.40.50.10860">
    <property type="entry name" value="Leucine Dehydrogenase, chain A, domain 1"/>
    <property type="match status" value="1"/>
</dbReference>
<reference evidence="12 13" key="1">
    <citation type="submission" date="2019-07" db="EMBL/GenBank/DDBJ databases">
        <title>Genome sequence of 2 isolates from Red Sea Mangroves.</title>
        <authorList>
            <person name="Sefrji F."/>
            <person name="Michoud G."/>
            <person name="Merlino G."/>
            <person name="Daffonchio D."/>
        </authorList>
    </citation>
    <scope>NUCLEOTIDE SEQUENCE [LARGE SCALE GENOMIC DNA]</scope>
    <source>
        <strain evidence="12 13">R1DC41</strain>
    </source>
</reference>
<evidence type="ECO:0000256" key="5">
    <source>
        <dbReference type="ARBA" id="ARBA00023002"/>
    </source>
</evidence>
<dbReference type="Proteomes" id="UP000593626">
    <property type="component" value="Chromosome"/>
</dbReference>
<dbReference type="GO" id="GO:0008652">
    <property type="term" value="P:amino acid biosynthetic process"/>
    <property type="evidence" value="ECO:0007669"/>
    <property type="project" value="UniProtKB-KW"/>
</dbReference>
<dbReference type="GO" id="GO:0009073">
    <property type="term" value="P:aromatic amino acid family biosynthetic process"/>
    <property type="evidence" value="ECO:0007669"/>
    <property type="project" value="UniProtKB-KW"/>
</dbReference>
<evidence type="ECO:0000256" key="1">
    <source>
        <dbReference type="ARBA" id="ARBA00004871"/>
    </source>
</evidence>
<dbReference type="Pfam" id="PF18317">
    <property type="entry name" value="SDH_C"/>
    <property type="match status" value="1"/>
</dbReference>
<sequence>MKLAVIGYPIHHSLSPLMHQVELDALGIQGNYTRIEIHPNDFTEKVTKLLDSDITGFNVTLPFKEKIIPYLDDVDSSARVIGAVNTVVKEQGKWIGYNTDGEGYVRGLLHDFSSLELPQSKVLIIGAGGAARGIIYSLLQSGVQKNHLDIMNRSLKNAQKLCEEFSLPTENSYSLKDQCTLQYDIVIQTSSVGLKKEETPLRAFRIQQDAIVSDIIYNPSKTAFLKIAEEQGAMIQNGLNMFVFQGALAFEKWTSHKPNISRMRDTVLGALNLD</sequence>
<dbReference type="InterPro" id="IPR013708">
    <property type="entry name" value="Shikimate_DH-bd_N"/>
</dbReference>
<dbReference type="GO" id="GO:0009423">
    <property type="term" value="P:chorismate biosynthetic process"/>
    <property type="evidence" value="ECO:0007669"/>
    <property type="project" value="UniProtKB-UniRule"/>
</dbReference>
<name>A0A7S8HFL2_9BACI</name>
<evidence type="ECO:0000313" key="13">
    <source>
        <dbReference type="Proteomes" id="UP000593626"/>
    </source>
</evidence>
<evidence type="ECO:0000259" key="10">
    <source>
        <dbReference type="Pfam" id="PF08501"/>
    </source>
</evidence>
<evidence type="ECO:0000256" key="7">
    <source>
        <dbReference type="ARBA" id="ARBA00049442"/>
    </source>
</evidence>
<comment type="pathway">
    <text evidence="1 8">Metabolic intermediate biosynthesis; chorismate biosynthesis; chorismate from D-erythrose 4-phosphate and phosphoenolpyruvate: step 4/7.</text>
</comment>
<dbReference type="UniPathway" id="UPA00053">
    <property type="reaction ID" value="UER00087"/>
</dbReference>
<feature type="binding site" evidence="8">
    <location>
        <begin position="126"/>
        <end position="130"/>
    </location>
    <ligand>
        <name>NADP(+)</name>
        <dbReference type="ChEBI" id="CHEBI:58349"/>
    </ligand>
</feature>
<evidence type="ECO:0000259" key="9">
    <source>
        <dbReference type="Pfam" id="PF01488"/>
    </source>
</evidence>
<keyword evidence="5 8" id="KW-0560">Oxidoreductase</keyword>
<dbReference type="EMBL" id="CP049742">
    <property type="protein sequence ID" value="QPC46958.1"/>
    <property type="molecule type" value="Genomic_DNA"/>
</dbReference>
<keyword evidence="6 8" id="KW-0057">Aromatic amino acid biosynthesis</keyword>
<comment type="similarity">
    <text evidence="8">Belongs to the shikimate dehydrogenase family.</text>
</comment>
<proteinExistence type="inferred from homology"/>
<feature type="binding site" evidence="8">
    <location>
        <position position="85"/>
    </location>
    <ligand>
        <name>shikimate</name>
        <dbReference type="ChEBI" id="CHEBI:36208"/>
    </ligand>
</feature>
<dbReference type="KEGG" id="mcui:G8O30_08275"/>
<feature type="binding site" evidence="8">
    <location>
        <position position="215"/>
    </location>
    <ligand>
        <name>NADP(+)</name>
        <dbReference type="ChEBI" id="CHEBI:58349"/>
    </ligand>
</feature>
<feature type="binding site" evidence="8">
    <location>
        <begin position="13"/>
        <end position="15"/>
    </location>
    <ligand>
        <name>shikimate</name>
        <dbReference type="ChEBI" id="CHEBI:36208"/>
    </ligand>
</feature>
<dbReference type="GO" id="GO:0019632">
    <property type="term" value="P:shikimate metabolic process"/>
    <property type="evidence" value="ECO:0007669"/>
    <property type="project" value="InterPro"/>
</dbReference>
<dbReference type="RefSeq" id="WP_239671626.1">
    <property type="nucleotide sequence ID" value="NZ_CP049742.1"/>
</dbReference>
<evidence type="ECO:0000256" key="8">
    <source>
        <dbReference type="HAMAP-Rule" id="MF_00222"/>
    </source>
</evidence>
<feature type="domain" description="Shikimate dehydrogenase substrate binding N-terminal" evidence="10">
    <location>
        <begin position="5"/>
        <end position="87"/>
    </location>
</feature>
<comment type="catalytic activity">
    <reaction evidence="7 8">
        <text>shikimate + NADP(+) = 3-dehydroshikimate + NADPH + H(+)</text>
        <dbReference type="Rhea" id="RHEA:17737"/>
        <dbReference type="ChEBI" id="CHEBI:15378"/>
        <dbReference type="ChEBI" id="CHEBI:16630"/>
        <dbReference type="ChEBI" id="CHEBI:36208"/>
        <dbReference type="ChEBI" id="CHEBI:57783"/>
        <dbReference type="ChEBI" id="CHEBI:58349"/>
        <dbReference type="EC" id="1.1.1.25"/>
    </reaction>
</comment>
<dbReference type="InterPro" id="IPR036291">
    <property type="entry name" value="NAD(P)-bd_dom_sf"/>
</dbReference>
<comment type="caution">
    <text evidence="8">Lacks conserved residue(s) required for the propagation of feature annotation.</text>
</comment>
<dbReference type="Pfam" id="PF01488">
    <property type="entry name" value="Shikimate_DH"/>
    <property type="match status" value="1"/>
</dbReference>
<keyword evidence="3 8" id="KW-0028">Amino-acid biosynthesis</keyword>
<accession>A0A7S8HFL2</accession>
<evidence type="ECO:0000256" key="4">
    <source>
        <dbReference type="ARBA" id="ARBA00022857"/>
    </source>
</evidence>
<dbReference type="NCBIfam" id="TIGR00507">
    <property type="entry name" value="aroE"/>
    <property type="match status" value="1"/>
</dbReference>
<comment type="subunit">
    <text evidence="8">Homodimer.</text>
</comment>
<keyword evidence="4 8" id="KW-0521">NADP</keyword>
<feature type="active site" description="Proton acceptor" evidence="8">
    <location>
        <position position="64"/>
    </location>
</feature>
<dbReference type="EC" id="1.1.1.25" evidence="2 8"/>
<organism evidence="12 13">
    <name type="scientific">Mangrovibacillus cuniculi</name>
    <dbReference type="NCBI Taxonomy" id="2593652"/>
    <lineage>
        <taxon>Bacteria</taxon>
        <taxon>Bacillati</taxon>
        <taxon>Bacillota</taxon>
        <taxon>Bacilli</taxon>
        <taxon>Bacillales</taxon>
        <taxon>Bacillaceae</taxon>
        <taxon>Mangrovibacillus</taxon>
    </lineage>
</organism>
<evidence type="ECO:0000259" key="11">
    <source>
        <dbReference type="Pfam" id="PF18317"/>
    </source>
</evidence>
<dbReference type="InterPro" id="IPR046346">
    <property type="entry name" value="Aminoacid_DH-like_N_sf"/>
</dbReference>
<feature type="binding site" evidence="8">
    <location>
        <position position="238"/>
    </location>
    <ligand>
        <name>NADP(+)</name>
        <dbReference type="ChEBI" id="CHEBI:58349"/>
    </ligand>
</feature>
<feature type="domain" description="Quinate/shikimate 5-dehydrogenase/glutamyl-tRNA reductase" evidence="9">
    <location>
        <begin position="116"/>
        <end position="189"/>
    </location>
</feature>
<feature type="binding site" evidence="8">
    <location>
        <position position="60"/>
    </location>
    <ligand>
        <name>shikimate</name>
        <dbReference type="ChEBI" id="CHEBI:36208"/>
    </ligand>
</feature>
<evidence type="ECO:0000256" key="2">
    <source>
        <dbReference type="ARBA" id="ARBA00012962"/>
    </source>
</evidence>
<dbReference type="InterPro" id="IPR041121">
    <property type="entry name" value="SDH_C"/>
</dbReference>
<keyword evidence="13" id="KW-1185">Reference proteome</keyword>
<dbReference type="GO" id="GO:0004764">
    <property type="term" value="F:shikimate 3-dehydrogenase (NADP+) activity"/>
    <property type="evidence" value="ECO:0007669"/>
    <property type="project" value="UniProtKB-UniRule"/>
</dbReference>
<dbReference type="GO" id="GO:0005829">
    <property type="term" value="C:cytosol"/>
    <property type="evidence" value="ECO:0007669"/>
    <property type="project" value="TreeGrafter"/>
</dbReference>
<gene>
    <name evidence="8 12" type="primary">aroE</name>
    <name evidence="12" type="ORF">G8O30_08275</name>
</gene>
<feature type="binding site" evidence="8">
    <location>
        <position position="100"/>
    </location>
    <ligand>
        <name>shikimate</name>
        <dbReference type="ChEBI" id="CHEBI:36208"/>
    </ligand>
</feature>
<dbReference type="InterPro" id="IPR011342">
    <property type="entry name" value="Shikimate_DH"/>
</dbReference>
<evidence type="ECO:0000313" key="12">
    <source>
        <dbReference type="EMBL" id="QPC46958.1"/>
    </source>
</evidence>
<dbReference type="SUPFAM" id="SSF53223">
    <property type="entry name" value="Aminoacid dehydrogenase-like, N-terminal domain"/>
    <property type="match status" value="1"/>
</dbReference>
<dbReference type="HAMAP" id="MF_00222">
    <property type="entry name" value="Shikimate_DH_AroE"/>
    <property type="match status" value="1"/>
</dbReference>